<feature type="region of interest" description="Disordered" evidence="6">
    <location>
        <begin position="1236"/>
        <end position="1258"/>
    </location>
</feature>
<dbReference type="GO" id="GO:0005886">
    <property type="term" value="C:plasma membrane"/>
    <property type="evidence" value="ECO:0007669"/>
    <property type="project" value="TreeGrafter"/>
</dbReference>
<feature type="transmembrane region" description="Helical" evidence="7">
    <location>
        <begin position="1112"/>
        <end position="1135"/>
    </location>
</feature>
<feature type="region of interest" description="Disordered" evidence="6">
    <location>
        <begin position="1"/>
        <end position="398"/>
    </location>
</feature>
<dbReference type="AlphaFoldDB" id="A0A9P4LUS7"/>
<keyword evidence="3 7" id="KW-0812">Transmembrane</keyword>
<dbReference type="GO" id="GO:0032934">
    <property type="term" value="F:sterol binding"/>
    <property type="evidence" value="ECO:0007669"/>
    <property type="project" value="TreeGrafter"/>
</dbReference>
<dbReference type="PROSITE" id="PS51778">
    <property type="entry name" value="VAST"/>
    <property type="match status" value="1"/>
</dbReference>
<proteinExistence type="inferred from homology"/>
<dbReference type="PANTHER" id="PTHR23319:SF4">
    <property type="entry name" value="GRAM DOMAIN CONTAINING 1B, ISOFORM E"/>
    <property type="match status" value="1"/>
</dbReference>
<keyword evidence="4 7" id="KW-1133">Transmembrane helix</keyword>
<dbReference type="InterPro" id="IPR031968">
    <property type="entry name" value="VASt"/>
</dbReference>
<dbReference type="Gene3D" id="2.30.29.30">
    <property type="entry name" value="Pleckstrin-homology domain (PH domain)/Phosphotyrosine-binding domain (PTB)"/>
    <property type="match status" value="1"/>
</dbReference>
<dbReference type="GO" id="GO:0032541">
    <property type="term" value="C:cortical endoplasmic reticulum"/>
    <property type="evidence" value="ECO:0007669"/>
    <property type="project" value="TreeGrafter"/>
</dbReference>
<feature type="compositionally biased region" description="Basic and acidic residues" evidence="6">
    <location>
        <begin position="55"/>
        <end position="78"/>
    </location>
</feature>
<evidence type="ECO:0000256" key="1">
    <source>
        <dbReference type="ARBA" id="ARBA00004167"/>
    </source>
</evidence>
<comment type="subcellular location">
    <subcellularLocation>
        <location evidence="1">Membrane</location>
        <topology evidence="1">Single-pass membrane protein</topology>
    </subcellularLocation>
</comment>
<dbReference type="SMART" id="SM00568">
    <property type="entry name" value="GRAM"/>
    <property type="match status" value="1"/>
</dbReference>
<feature type="region of interest" description="Disordered" evidence="6">
    <location>
        <begin position="1050"/>
        <end position="1086"/>
    </location>
</feature>
<dbReference type="InterPro" id="IPR004182">
    <property type="entry name" value="GRAM"/>
</dbReference>
<feature type="region of interest" description="Disordered" evidence="6">
    <location>
        <begin position="762"/>
        <end position="871"/>
    </location>
</feature>
<comment type="similarity">
    <text evidence="2">Belongs to the YSP2 family.</text>
</comment>
<feature type="compositionally biased region" description="Low complexity" evidence="6">
    <location>
        <begin position="593"/>
        <end position="602"/>
    </location>
</feature>
<feature type="compositionally biased region" description="Polar residues" evidence="6">
    <location>
        <begin position="31"/>
        <end position="43"/>
    </location>
</feature>
<feature type="compositionally biased region" description="Low complexity" evidence="6">
    <location>
        <begin position="303"/>
        <end position="324"/>
    </location>
</feature>
<dbReference type="CDD" id="cd13220">
    <property type="entry name" value="PH-GRAM_GRAMDC"/>
    <property type="match status" value="1"/>
</dbReference>
<feature type="region of interest" description="Disordered" evidence="6">
    <location>
        <begin position="541"/>
        <end position="602"/>
    </location>
</feature>
<dbReference type="Proteomes" id="UP000799776">
    <property type="component" value="Unassembled WGS sequence"/>
</dbReference>
<dbReference type="EMBL" id="ML978732">
    <property type="protein sequence ID" value="KAF2085217.1"/>
    <property type="molecule type" value="Genomic_DNA"/>
</dbReference>
<dbReference type="OrthoDB" id="2162691at2759"/>
<evidence type="ECO:0000259" key="8">
    <source>
        <dbReference type="PROSITE" id="PS51778"/>
    </source>
</evidence>
<comment type="caution">
    <text evidence="9">The sequence shown here is derived from an EMBL/GenBank/DDBJ whole genome shotgun (WGS) entry which is preliminary data.</text>
</comment>
<evidence type="ECO:0000313" key="9">
    <source>
        <dbReference type="EMBL" id="KAF2085217.1"/>
    </source>
</evidence>
<evidence type="ECO:0000256" key="2">
    <source>
        <dbReference type="ARBA" id="ARBA00006582"/>
    </source>
</evidence>
<evidence type="ECO:0000256" key="7">
    <source>
        <dbReference type="SAM" id="Phobius"/>
    </source>
</evidence>
<dbReference type="InterPro" id="IPR011993">
    <property type="entry name" value="PH-like_dom_sf"/>
</dbReference>
<dbReference type="GO" id="GO:0140268">
    <property type="term" value="C:endoplasmic reticulum-plasma membrane contact site"/>
    <property type="evidence" value="ECO:0007669"/>
    <property type="project" value="TreeGrafter"/>
</dbReference>
<evidence type="ECO:0000256" key="4">
    <source>
        <dbReference type="ARBA" id="ARBA00022989"/>
    </source>
</evidence>
<feature type="compositionally biased region" description="Polar residues" evidence="6">
    <location>
        <begin position="330"/>
        <end position="344"/>
    </location>
</feature>
<feature type="compositionally biased region" description="Acidic residues" evidence="6">
    <location>
        <begin position="772"/>
        <end position="798"/>
    </location>
</feature>
<organism evidence="9 10">
    <name type="scientific">Saccharata proteae CBS 121410</name>
    <dbReference type="NCBI Taxonomy" id="1314787"/>
    <lineage>
        <taxon>Eukaryota</taxon>
        <taxon>Fungi</taxon>
        <taxon>Dikarya</taxon>
        <taxon>Ascomycota</taxon>
        <taxon>Pezizomycotina</taxon>
        <taxon>Dothideomycetes</taxon>
        <taxon>Dothideomycetes incertae sedis</taxon>
        <taxon>Botryosphaeriales</taxon>
        <taxon>Saccharataceae</taxon>
        <taxon>Saccharata</taxon>
    </lineage>
</organism>
<dbReference type="Pfam" id="PF16016">
    <property type="entry name" value="VASt"/>
    <property type="match status" value="1"/>
</dbReference>
<feature type="compositionally biased region" description="Polar residues" evidence="6">
    <location>
        <begin position="386"/>
        <end position="395"/>
    </location>
</feature>
<protein>
    <recommendedName>
        <fullName evidence="8">VASt domain-containing protein</fullName>
    </recommendedName>
</protein>
<feature type="compositionally biased region" description="Polar residues" evidence="6">
    <location>
        <begin position="370"/>
        <end position="379"/>
    </location>
</feature>
<feature type="compositionally biased region" description="Low complexity" evidence="6">
    <location>
        <begin position="254"/>
        <end position="269"/>
    </location>
</feature>
<feature type="compositionally biased region" description="Low complexity" evidence="6">
    <location>
        <begin position="840"/>
        <end position="856"/>
    </location>
</feature>
<keyword evidence="10" id="KW-1185">Reference proteome</keyword>
<accession>A0A9P4LUS7</accession>
<name>A0A9P4LUS7_9PEZI</name>
<dbReference type="Pfam" id="PF02893">
    <property type="entry name" value="GRAM"/>
    <property type="match status" value="1"/>
</dbReference>
<feature type="compositionally biased region" description="Polar residues" evidence="6">
    <location>
        <begin position="79"/>
        <end position="88"/>
    </location>
</feature>
<dbReference type="GO" id="GO:0032366">
    <property type="term" value="P:intracellular sterol transport"/>
    <property type="evidence" value="ECO:0007669"/>
    <property type="project" value="TreeGrafter"/>
</dbReference>
<reference evidence="9" key="1">
    <citation type="journal article" date="2020" name="Stud. Mycol.">
        <title>101 Dothideomycetes genomes: a test case for predicting lifestyles and emergence of pathogens.</title>
        <authorList>
            <person name="Haridas S."/>
            <person name="Albert R."/>
            <person name="Binder M."/>
            <person name="Bloem J."/>
            <person name="Labutti K."/>
            <person name="Salamov A."/>
            <person name="Andreopoulos B."/>
            <person name="Baker S."/>
            <person name="Barry K."/>
            <person name="Bills G."/>
            <person name="Bluhm B."/>
            <person name="Cannon C."/>
            <person name="Castanera R."/>
            <person name="Culley D."/>
            <person name="Daum C."/>
            <person name="Ezra D."/>
            <person name="Gonzalez J."/>
            <person name="Henrissat B."/>
            <person name="Kuo A."/>
            <person name="Liang C."/>
            <person name="Lipzen A."/>
            <person name="Lutzoni F."/>
            <person name="Magnuson J."/>
            <person name="Mondo S."/>
            <person name="Nolan M."/>
            <person name="Ohm R."/>
            <person name="Pangilinan J."/>
            <person name="Park H.-J."/>
            <person name="Ramirez L."/>
            <person name="Alfaro M."/>
            <person name="Sun H."/>
            <person name="Tritt A."/>
            <person name="Yoshinaga Y."/>
            <person name="Zwiers L.-H."/>
            <person name="Turgeon B."/>
            <person name="Goodwin S."/>
            <person name="Spatafora J."/>
            <person name="Crous P."/>
            <person name="Grigoriev I."/>
        </authorList>
    </citation>
    <scope>NUCLEOTIDE SEQUENCE</scope>
    <source>
        <strain evidence="9">CBS 121410</strain>
    </source>
</reference>
<evidence type="ECO:0000313" key="10">
    <source>
        <dbReference type="Proteomes" id="UP000799776"/>
    </source>
</evidence>
<dbReference type="GO" id="GO:0005789">
    <property type="term" value="C:endoplasmic reticulum membrane"/>
    <property type="evidence" value="ECO:0007669"/>
    <property type="project" value="TreeGrafter"/>
</dbReference>
<keyword evidence="5 7" id="KW-0472">Membrane</keyword>
<dbReference type="InterPro" id="IPR051482">
    <property type="entry name" value="Cholesterol_transport"/>
</dbReference>
<feature type="compositionally biased region" description="Basic and acidic residues" evidence="6">
    <location>
        <begin position="762"/>
        <end position="771"/>
    </location>
</feature>
<evidence type="ECO:0000256" key="5">
    <source>
        <dbReference type="ARBA" id="ARBA00023136"/>
    </source>
</evidence>
<dbReference type="GO" id="GO:0120015">
    <property type="term" value="F:sterol transfer activity"/>
    <property type="evidence" value="ECO:0007669"/>
    <property type="project" value="TreeGrafter"/>
</dbReference>
<dbReference type="GO" id="GO:0005739">
    <property type="term" value="C:mitochondrion"/>
    <property type="evidence" value="ECO:0007669"/>
    <property type="project" value="TreeGrafter"/>
</dbReference>
<feature type="compositionally biased region" description="Polar residues" evidence="6">
    <location>
        <begin position="135"/>
        <end position="155"/>
    </location>
</feature>
<evidence type="ECO:0000256" key="6">
    <source>
        <dbReference type="SAM" id="MobiDB-lite"/>
    </source>
</evidence>
<dbReference type="PANTHER" id="PTHR23319">
    <property type="entry name" value="GRAM DOMAIN CONTAINING 1B, ISOFORM E"/>
    <property type="match status" value="1"/>
</dbReference>
<feature type="compositionally biased region" description="Gly residues" evidence="6">
    <location>
        <begin position="1051"/>
        <end position="1060"/>
    </location>
</feature>
<evidence type="ECO:0000256" key="3">
    <source>
        <dbReference type="ARBA" id="ARBA00022692"/>
    </source>
</evidence>
<feature type="domain" description="VASt" evidence="8">
    <location>
        <begin position="877"/>
        <end position="1049"/>
    </location>
</feature>
<sequence>MDQPADTDSIRSRKRSGLSKVFPTLRHKRGTSSPPVSVRSSETVNDDAGGGLRQSIDDALEKLREKTTRSSTESRRNSIDSLSGSKRLSTLFRKRRKSDAAKEGDEDALGVSNRGLGYDLDVSPSEESLGLAKSVASSLLTEDSDTESPTLSPHQSHAGYLTLSSPLINSDIVETASSSSHPPQPPSRSQYDTLAPKHATGSDLQPAERDRRGSSPGRKLKEAFQPIKKSATSKTSAETGKASSNGGGGGGLGSLFVGGRKSRSSSKVSLVEDAPQNQELAEQPPPPIPPLSLKRQVTPQRIETVPVNPETPPNTTDAPTTLVTPPTPTDSRPNTFSRPSTAAPKSSEPLPSFPKKPDSPSHKPSHSNPNIVVSPTGNLSHRRARSATNPPSKLSNAIYPALTPTVEETKTPGGGLTSPTSGFFSSVFSAAQNAANQFTTSINTSINTGQRSRSGTNPETEAEKIAIVDGGEEVIGGASDAAKDEEPQAKQLAVETLGSGDLSLSRPTTPLIQTDEVSARLEDSAASKAVSAAYLQGTSGLLTNGDRPRTATGISGAVTPPRQQGENGDGNIRRSGSIRSRMSDRRQRRHRGSSATTAPPIAPAINHSATTLTNASVGGTLNASRLTGFAVASSKRNRDFHQQFRSVPEDDYLIEDYSAALQRDILLHGRLYVSEGHICFSSNILGWVTNLVISFDEVMSIEKKSTAVIFPNAIVIQTLHARNVFASLVSRDVTYDLLIGIWKISHPNLKSSLNGVALDAGTGDKTEKADSVDDALEDGSDVGSEDEVYDEDDEDDDGSGSFIEAGEGSVVASDPGDSNIKSVSRKPSAAFGAPANGGSAKDATAAEAVATGASATQDFPGPATHAPTECGDEAQHYGNVLMDTTIPAPLGKVYSLMFGPASGQFMRKWLIEDQKSLDLQMEDDKKGLGEDRKTYGFSYIKPLNASIGPKQTKCIITQTLDQFDLEKAVTVTCSTQNPDVPSGNVFLTKTRYCLMWGPNNTTRMNMNCTIEWSGKSWLKGPIEKGTNDGQAAYAKDLVAGLRAAVSAKPIGSGGKSGGKGGKGKNKRAKKDGSESPDLAASSAAETPAAAQKGSDWGILEPLHGPLSPLTDLLGGFVSAPAIIAGLLLLIVMMWWRQPSAKSLAPHGFGTGSLGVPGLATPQRIVAYEEMWRREESELWDWLEERVGIERAAPVMSVKRQQEKKAEKKLEGEKMSQRQIEEAIRITQERLDVLRGVVERRHGGSDEKNAPEVMSEREL</sequence>
<gene>
    <name evidence="9" type="ORF">K490DRAFT_75273</name>
</gene>